<feature type="domain" description="HTH lysR-type" evidence="5">
    <location>
        <begin position="12"/>
        <end position="69"/>
    </location>
</feature>
<dbReference type="GO" id="GO:0003700">
    <property type="term" value="F:DNA-binding transcription factor activity"/>
    <property type="evidence" value="ECO:0007669"/>
    <property type="project" value="InterPro"/>
</dbReference>
<evidence type="ECO:0000313" key="7">
    <source>
        <dbReference type="Proteomes" id="UP000249254"/>
    </source>
</evidence>
<dbReference type="SUPFAM" id="SSF53850">
    <property type="entry name" value="Periplasmic binding protein-like II"/>
    <property type="match status" value="1"/>
</dbReference>
<dbReference type="Gene3D" id="1.10.10.10">
    <property type="entry name" value="Winged helix-like DNA-binding domain superfamily/Winged helix DNA-binding domain"/>
    <property type="match status" value="1"/>
</dbReference>
<evidence type="ECO:0000256" key="3">
    <source>
        <dbReference type="ARBA" id="ARBA00023125"/>
    </source>
</evidence>
<dbReference type="Pfam" id="PF00126">
    <property type="entry name" value="HTH_1"/>
    <property type="match status" value="1"/>
</dbReference>
<proteinExistence type="inferred from homology"/>
<dbReference type="OrthoDB" id="8455878at2"/>
<dbReference type="Pfam" id="PF03466">
    <property type="entry name" value="LysR_substrate"/>
    <property type="match status" value="1"/>
</dbReference>
<dbReference type="CDD" id="cd08417">
    <property type="entry name" value="PBP2_Nitroaromatics_like"/>
    <property type="match status" value="1"/>
</dbReference>
<name>A0A328API0_9CAUL</name>
<dbReference type="PROSITE" id="PS50931">
    <property type="entry name" value="HTH_LYSR"/>
    <property type="match status" value="1"/>
</dbReference>
<organism evidence="6 7">
    <name type="scientific">Phenylobacterium soli</name>
    <dbReference type="NCBI Taxonomy" id="2170551"/>
    <lineage>
        <taxon>Bacteria</taxon>
        <taxon>Pseudomonadati</taxon>
        <taxon>Pseudomonadota</taxon>
        <taxon>Alphaproteobacteria</taxon>
        <taxon>Caulobacterales</taxon>
        <taxon>Caulobacteraceae</taxon>
        <taxon>Phenylobacterium</taxon>
    </lineage>
</organism>
<dbReference type="EMBL" id="QFYQ01000001">
    <property type="protein sequence ID" value="RAK55404.1"/>
    <property type="molecule type" value="Genomic_DNA"/>
</dbReference>
<sequence>MGAISGMNLAAFDLNLLRVFDALMRERSVTRAGEQIGLSQPAVSQALNRLRALLDDQLFVRRGPEMAPTPKAETLAPSIRNALALVETALLGDKAFDPGQAQRTYTILSSDFFSMLVLPEVFARMSAEAPGVRLRMVDSALGDVERLLQDDAVDMAVERPLTVAEWVSRELVFTSSFSIVAARDHAGIAAAGVAPGGTIPLDLFCALPHAIRSIDGSMSGWTDEALASVGRQRRVVLTLPQFAAVAKAVAQSELIAAIPREYADAVAAEEGLAVYEAPLTLGRPEISMYWHSRHDRNPAHIWLREHMRAATARFRI</sequence>
<comment type="caution">
    <text evidence="6">The sequence shown here is derived from an EMBL/GenBank/DDBJ whole genome shotgun (WGS) entry which is preliminary data.</text>
</comment>
<dbReference type="PANTHER" id="PTHR30118:SF15">
    <property type="entry name" value="TRANSCRIPTIONAL REGULATORY PROTEIN"/>
    <property type="match status" value="1"/>
</dbReference>
<dbReference type="GO" id="GO:0003677">
    <property type="term" value="F:DNA binding"/>
    <property type="evidence" value="ECO:0007669"/>
    <property type="project" value="UniProtKB-KW"/>
</dbReference>
<keyword evidence="7" id="KW-1185">Reference proteome</keyword>
<keyword evidence="3" id="KW-0238">DNA-binding</keyword>
<dbReference type="PANTHER" id="PTHR30118">
    <property type="entry name" value="HTH-TYPE TRANSCRIPTIONAL REGULATOR LEUO-RELATED"/>
    <property type="match status" value="1"/>
</dbReference>
<dbReference type="AlphaFoldDB" id="A0A328API0"/>
<dbReference type="SUPFAM" id="SSF46785">
    <property type="entry name" value="Winged helix' DNA-binding domain"/>
    <property type="match status" value="1"/>
</dbReference>
<dbReference type="InterPro" id="IPR037402">
    <property type="entry name" value="YidZ_PBP2"/>
</dbReference>
<dbReference type="InterPro" id="IPR036390">
    <property type="entry name" value="WH_DNA-bd_sf"/>
</dbReference>
<evidence type="ECO:0000256" key="4">
    <source>
        <dbReference type="ARBA" id="ARBA00023163"/>
    </source>
</evidence>
<dbReference type="InterPro" id="IPR005119">
    <property type="entry name" value="LysR_subst-bd"/>
</dbReference>
<dbReference type="InterPro" id="IPR000847">
    <property type="entry name" value="LysR_HTH_N"/>
</dbReference>
<accession>A0A328API0</accession>
<gene>
    <name evidence="6" type="ORF">DJ017_13220</name>
</gene>
<keyword evidence="4" id="KW-0804">Transcription</keyword>
<keyword evidence="2" id="KW-0805">Transcription regulation</keyword>
<evidence type="ECO:0000313" key="6">
    <source>
        <dbReference type="EMBL" id="RAK55404.1"/>
    </source>
</evidence>
<evidence type="ECO:0000256" key="1">
    <source>
        <dbReference type="ARBA" id="ARBA00009437"/>
    </source>
</evidence>
<dbReference type="InterPro" id="IPR036388">
    <property type="entry name" value="WH-like_DNA-bd_sf"/>
</dbReference>
<dbReference type="Proteomes" id="UP000249254">
    <property type="component" value="Unassembled WGS sequence"/>
</dbReference>
<dbReference type="PRINTS" id="PR00039">
    <property type="entry name" value="HTHLYSR"/>
</dbReference>
<dbReference type="InterPro" id="IPR050389">
    <property type="entry name" value="LysR-type_TF"/>
</dbReference>
<comment type="similarity">
    <text evidence="1">Belongs to the LysR transcriptional regulatory family.</text>
</comment>
<evidence type="ECO:0000259" key="5">
    <source>
        <dbReference type="PROSITE" id="PS50931"/>
    </source>
</evidence>
<dbReference type="Gene3D" id="3.40.190.10">
    <property type="entry name" value="Periplasmic binding protein-like II"/>
    <property type="match status" value="2"/>
</dbReference>
<evidence type="ECO:0000256" key="2">
    <source>
        <dbReference type="ARBA" id="ARBA00023015"/>
    </source>
</evidence>
<reference evidence="7" key="1">
    <citation type="submission" date="2018-05" db="EMBL/GenBank/DDBJ databases">
        <authorList>
            <person name="Li X."/>
        </authorList>
    </citation>
    <scope>NUCLEOTIDE SEQUENCE [LARGE SCALE GENOMIC DNA]</scope>
    <source>
        <strain evidence="7">LX32</strain>
    </source>
</reference>
<protein>
    <submittedName>
        <fullName evidence="6">LysR family transcriptional regulator</fullName>
    </submittedName>
</protein>